<feature type="domain" description="HTH lacI-type" evidence="4">
    <location>
        <begin position="10"/>
        <end position="66"/>
    </location>
</feature>
<evidence type="ECO:0000256" key="3">
    <source>
        <dbReference type="ARBA" id="ARBA00023163"/>
    </source>
</evidence>
<gene>
    <name evidence="5" type="ORF">ACIBG2_48380</name>
</gene>
<dbReference type="Gene3D" id="3.40.50.2300">
    <property type="match status" value="2"/>
</dbReference>
<dbReference type="Proteomes" id="UP001612741">
    <property type="component" value="Unassembled WGS sequence"/>
</dbReference>
<proteinExistence type="predicted"/>
<dbReference type="SUPFAM" id="SSF53822">
    <property type="entry name" value="Periplasmic binding protein-like I"/>
    <property type="match status" value="1"/>
</dbReference>
<name>A0ABW7ZAR3_9ACTN</name>
<dbReference type="CDD" id="cd01392">
    <property type="entry name" value="HTH_LacI"/>
    <property type="match status" value="1"/>
</dbReference>
<evidence type="ECO:0000313" key="5">
    <source>
        <dbReference type="EMBL" id="MFI6505272.1"/>
    </source>
</evidence>
<organism evidence="5 6">
    <name type="scientific">Nonomuraea typhae</name>
    <dbReference type="NCBI Taxonomy" id="2603600"/>
    <lineage>
        <taxon>Bacteria</taxon>
        <taxon>Bacillati</taxon>
        <taxon>Actinomycetota</taxon>
        <taxon>Actinomycetes</taxon>
        <taxon>Streptosporangiales</taxon>
        <taxon>Streptosporangiaceae</taxon>
        <taxon>Nonomuraea</taxon>
    </lineage>
</organism>
<evidence type="ECO:0000259" key="4">
    <source>
        <dbReference type="PROSITE" id="PS50932"/>
    </source>
</evidence>
<dbReference type="PANTHER" id="PTHR30146">
    <property type="entry name" value="LACI-RELATED TRANSCRIPTIONAL REPRESSOR"/>
    <property type="match status" value="1"/>
</dbReference>
<dbReference type="SUPFAM" id="SSF47413">
    <property type="entry name" value="lambda repressor-like DNA-binding domains"/>
    <property type="match status" value="1"/>
</dbReference>
<keyword evidence="6" id="KW-1185">Reference proteome</keyword>
<dbReference type="PROSITE" id="PS50932">
    <property type="entry name" value="HTH_LACI_2"/>
    <property type="match status" value="1"/>
</dbReference>
<dbReference type="Pfam" id="PF00356">
    <property type="entry name" value="LacI"/>
    <property type="match status" value="1"/>
</dbReference>
<dbReference type="InterPro" id="IPR046335">
    <property type="entry name" value="LacI/GalR-like_sensor"/>
</dbReference>
<dbReference type="Gene3D" id="1.10.260.40">
    <property type="entry name" value="lambda repressor-like DNA-binding domains"/>
    <property type="match status" value="1"/>
</dbReference>
<sequence>MTENTSPRPPTSVDVARAAGVSQATVSYVLNDNPNARVSEETRQRVRDAAARLGYVPDASARTLRTGRSGIVLVPLSPARTGGLVRDLLDDMGEELRPRGYTLVQYGERHLRGVAAAKVWAALRPSAIIVEADRLTGASVDLLRASGTHTVIGFADAPSPLVPTVVMDQEAVGACAARHLLERGRRRLAAVVPREEVVDVMGLGRLRGVRQVAPEAERIDLAFTEEAARTVATGGDLPDGIFAYNDEYALLLMSALQDAGIRVPEDVAIVGADDLLLASLVRPRLTSVHFDTTATPADMAASIDAMVRGERAAEPGSVISLYGPRLVVRSSS</sequence>
<keyword evidence="3" id="KW-0804">Transcription</keyword>
<evidence type="ECO:0000256" key="2">
    <source>
        <dbReference type="ARBA" id="ARBA00023125"/>
    </source>
</evidence>
<dbReference type="CDD" id="cd06267">
    <property type="entry name" value="PBP1_LacI_sugar_binding-like"/>
    <property type="match status" value="1"/>
</dbReference>
<dbReference type="RefSeq" id="WP_397091348.1">
    <property type="nucleotide sequence ID" value="NZ_JBITGY010000018.1"/>
</dbReference>
<keyword evidence="1" id="KW-0805">Transcription regulation</keyword>
<comment type="caution">
    <text evidence="5">The sequence shown here is derived from an EMBL/GenBank/DDBJ whole genome shotgun (WGS) entry which is preliminary data.</text>
</comment>
<reference evidence="5 6" key="1">
    <citation type="submission" date="2024-10" db="EMBL/GenBank/DDBJ databases">
        <title>The Natural Products Discovery Center: Release of the First 8490 Sequenced Strains for Exploring Actinobacteria Biosynthetic Diversity.</title>
        <authorList>
            <person name="Kalkreuter E."/>
            <person name="Kautsar S.A."/>
            <person name="Yang D."/>
            <person name="Bader C.D."/>
            <person name="Teijaro C.N."/>
            <person name="Fluegel L."/>
            <person name="Davis C.M."/>
            <person name="Simpson J.R."/>
            <person name="Lauterbach L."/>
            <person name="Steele A.D."/>
            <person name="Gui C."/>
            <person name="Meng S."/>
            <person name="Li G."/>
            <person name="Viehrig K."/>
            <person name="Ye F."/>
            <person name="Su P."/>
            <person name="Kiefer A.F."/>
            <person name="Nichols A."/>
            <person name="Cepeda A.J."/>
            <person name="Yan W."/>
            <person name="Fan B."/>
            <person name="Jiang Y."/>
            <person name="Adhikari A."/>
            <person name="Zheng C.-J."/>
            <person name="Schuster L."/>
            <person name="Cowan T.M."/>
            <person name="Smanski M.J."/>
            <person name="Chevrette M.G."/>
            <person name="De Carvalho L.P.S."/>
            <person name="Shen B."/>
        </authorList>
    </citation>
    <scope>NUCLEOTIDE SEQUENCE [LARGE SCALE GENOMIC DNA]</scope>
    <source>
        <strain evidence="5 6">NPDC050545</strain>
    </source>
</reference>
<evidence type="ECO:0000313" key="6">
    <source>
        <dbReference type="Proteomes" id="UP001612741"/>
    </source>
</evidence>
<dbReference type="GO" id="GO:0003677">
    <property type="term" value="F:DNA binding"/>
    <property type="evidence" value="ECO:0007669"/>
    <property type="project" value="UniProtKB-KW"/>
</dbReference>
<accession>A0ABW7ZAR3</accession>
<keyword evidence="2 5" id="KW-0238">DNA-binding</keyword>
<protein>
    <submittedName>
        <fullName evidence="5">LacI family DNA-binding transcriptional regulator</fullName>
    </submittedName>
</protein>
<dbReference type="InterPro" id="IPR000843">
    <property type="entry name" value="HTH_LacI"/>
</dbReference>
<dbReference type="EMBL" id="JBITGY010000018">
    <property type="protein sequence ID" value="MFI6505272.1"/>
    <property type="molecule type" value="Genomic_DNA"/>
</dbReference>
<dbReference type="Pfam" id="PF13377">
    <property type="entry name" value="Peripla_BP_3"/>
    <property type="match status" value="1"/>
</dbReference>
<dbReference type="PANTHER" id="PTHR30146:SF153">
    <property type="entry name" value="LACTOSE OPERON REPRESSOR"/>
    <property type="match status" value="1"/>
</dbReference>
<dbReference type="InterPro" id="IPR010982">
    <property type="entry name" value="Lambda_DNA-bd_dom_sf"/>
</dbReference>
<evidence type="ECO:0000256" key="1">
    <source>
        <dbReference type="ARBA" id="ARBA00023015"/>
    </source>
</evidence>
<dbReference type="SMART" id="SM00354">
    <property type="entry name" value="HTH_LACI"/>
    <property type="match status" value="1"/>
</dbReference>
<dbReference type="InterPro" id="IPR028082">
    <property type="entry name" value="Peripla_BP_I"/>
</dbReference>